<feature type="signal peptide" evidence="1">
    <location>
        <begin position="1"/>
        <end position="22"/>
    </location>
</feature>
<proteinExistence type="predicted"/>
<dbReference type="NCBIfam" id="TIGR01614">
    <property type="entry name" value="PME_inhib"/>
    <property type="match status" value="1"/>
</dbReference>
<dbReference type="PhylomeDB" id="A0A022PRQ6"/>
<dbReference type="PROSITE" id="PS51257">
    <property type="entry name" value="PROKAR_LIPOPROTEIN"/>
    <property type="match status" value="1"/>
</dbReference>
<dbReference type="InterPro" id="IPR006501">
    <property type="entry name" value="Pectinesterase_inhib_dom"/>
</dbReference>
<organism evidence="2 3">
    <name type="scientific">Erythranthe guttata</name>
    <name type="common">Yellow monkey flower</name>
    <name type="synonym">Mimulus guttatus</name>
    <dbReference type="NCBI Taxonomy" id="4155"/>
    <lineage>
        <taxon>Eukaryota</taxon>
        <taxon>Viridiplantae</taxon>
        <taxon>Streptophyta</taxon>
        <taxon>Embryophyta</taxon>
        <taxon>Tracheophyta</taxon>
        <taxon>Spermatophyta</taxon>
        <taxon>Magnoliopsida</taxon>
        <taxon>eudicotyledons</taxon>
        <taxon>Gunneridae</taxon>
        <taxon>Pentapetalae</taxon>
        <taxon>asterids</taxon>
        <taxon>lamiids</taxon>
        <taxon>Lamiales</taxon>
        <taxon>Phrymaceae</taxon>
        <taxon>Erythranthe</taxon>
    </lineage>
</organism>
<gene>
    <name evidence="2" type="ORF">MIMGU_mgv1a014776mg</name>
</gene>
<dbReference type="InterPro" id="IPR035513">
    <property type="entry name" value="Invertase/methylesterase_inhib"/>
</dbReference>
<dbReference type="PANTHER" id="PTHR31890">
    <property type="entry name" value="PLANT INVERTASE/PECTIN METHYLESTERASE INHIBITOR SUPERFAMILY PROTEIN"/>
    <property type="match status" value="1"/>
</dbReference>
<dbReference type="eggNOG" id="ENOG502R85V">
    <property type="taxonomic scope" value="Eukaryota"/>
</dbReference>
<sequence length="178" mass="18798">MYFSKSVSFLFAILVLSKCASSSPSSLISAACSNTGIDNFDVESCIDILESDNKTSPAKNFRDLSVGIMEAGIANATLTRAYLVKKSSEGGSNNSTGVFRQCKLAYDNVIVNVEIALSDLKVDPPTATYDLGLAANDSMQPCIAAVRRGNVTDGIVLTGNKSVLIYLNSAVAAVDRIK</sequence>
<dbReference type="EMBL" id="KI632373">
    <property type="protein sequence ID" value="EYU17488.1"/>
    <property type="molecule type" value="Genomic_DNA"/>
</dbReference>
<dbReference type="Proteomes" id="UP000030748">
    <property type="component" value="Unassembled WGS sequence"/>
</dbReference>
<dbReference type="SUPFAM" id="SSF101148">
    <property type="entry name" value="Plant invertase/pectin methylesterase inhibitor"/>
    <property type="match status" value="1"/>
</dbReference>
<dbReference type="STRING" id="4155.A0A022PRQ6"/>
<accession>A0A022PRQ6</accession>
<evidence type="ECO:0000313" key="2">
    <source>
        <dbReference type="EMBL" id="EYU17488.1"/>
    </source>
</evidence>
<evidence type="ECO:0000256" key="1">
    <source>
        <dbReference type="SAM" id="SignalP"/>
    </source>
</evidence>
<feature type="chain" id="PRO_5001503441" evidence="1">
    <location>
        <begin position="23"/>
        <end position="178"/>
    </location>
</feature>
<dbReference type="GO" id="GO:0004857">
    <property type="term" value="F:enzyme inhibitor activity"/>
    <property type="evidence" value="ECO:0007669"/>
    <property type="project" value="InterPro"/>
</dbReference>
<dbReference type="AlphaFoldDB" id="A0A022PRQ6"/>
<dbReference type="PANTHER" id="PTHR31890:SF9">
    <property type="entry name" value="PLANT INVERTASE_PECTIN METHYLESTERASE INHIBITOR SUPERFAMILY PROTEIN"/>
    <property type="match status" value="1"/>
</dbReference>
<keyword evidence="3" id="KW-1185">Reference proteome</keyword>
<evidence type="ECO:0000313" key="3">
    <source>
        <dbReference type="Proteomes" id="UP000030748"/>
    </source>
</evidence>
<reference evidence="2 3" key="1">
    <citation type="journal article" date="2013" name="Proc. Natl. Acad. Sci. U.S.A.">
        <title>Fine-scale variation in meiotic recombination in Mimulus inferred from population shotgun sequencing.</title>
        <authorList>
            <person name="Hellsten U."/>
            <person name="Wright K.M."/>
            <person name="Jenkins J."/>
            <person name="Shu S."/>
            <person name="Yuan Y."/>
            <person name="Wessler S.R."/>
            <person name="Schmutz J."/>
            <person name="Willis J.H."/>
            <person name="Rokhsar D.S."/>
        </authorList>
    </citation>
    <scope>NUCLEOTIDE SEQUENCE [LARGE SCALE GENOMIC DNA]</scope>
    <source>
        <strain evidence="3">cv. DUN x IM62</strain>
    </source>
</reference>
<dbReference type="Gene3D" id="1.20.140.40">
    <property type="entry name" value="Invertase/pectin methylesterase inhibitor family protein"/>
    <property type="match status" value="1"/>
</dbReference>
<protein>
    <submittedName>
        <fullName evidence="2">Uncharacterized protein</fullName>
    </submittedName>
</protein>
<keyword evidence="1" id="KW-0732">Signal</keyword>
<name>A0A022PRQ6_ERYGU</name>